<keyword evidence="4 8" id="KW-1133">Transmembrane helix</keyword>
<dbReference type="Proteomes" id="UP000007801">
    <property type="component" value="Unassembled WGS sequence"/>
</dbReference>
<reference evidence="9 10" key="1">
    <citation type="journal article" date="2007" name="Nature">
        <title>Evolution of genes and genomes on the Drosophila phylogeny.</title>
        <authorList>
            <consortium name="Drosophila 12 Genomes Consortium"/>
            <person name="Clark A.G."/>
            <person name="Eisen M.B."/>
            <person name="Smith D.R."/>
            <person name="Bergman C.M."/>
            <person name="Oliver B."/>
            <person name="Markow T.A."/>
            <person name="Kaufman T.C."/>
            <person name="Kellis M."/>
            <person name="Gelbart W."/>
            <person name="Iyer V.N."/>
            <person name="Pollard D.A."/>
            <person name="Sackton T.B."/>
            <person name="Larracuente A.M."/>
            <person name="Singh N.D."/>
            <person name="Abad J.P."/>
            <person name="Abt D.N."/>
            <person name="Adryan B."/>
            <person name="Aguade M."/>
            <person name="Akashi H."/>
            <person name="Anderson W.W."/>
            <person name="Aquadro C.F."/>
            <person name="Ardell D.H."/>
            <person name="Arguello R."/>
            <person name="Artieri C.G."/>
            <person name="Barbash D.A."/>
            <person name="Barker D."/>
            <person name="Barsanti P."/>
            <person name="Batterham P."/>
            <person name="Batzoglou S."/>
            <person name="Begun D."/>
            <person name="Bhutkar A."/>
            <person name="Blanco E."/>
            <person name="Bosak S.A."/>
            <person name="Bradley R.K."/>
            <person name="Brand A.D."/>
            <person name="Brent M.R."/>
            <person name="Brooks A.N."/>
            <person name="Brown R.H."/>
            <person name="Butlin R.K."/>
            <person name="Caggese C."/>
            <person name="Calvi B.R."/>
            <person name="Bernardo de Carvalho A."/>
            <person name="Caspi A."/>
            <person name="Castrezana S."/>
            <person name="Celniker S.E."/>
            <person name="Chang J.L."/>
            <person name="Chapple C."/>
            <person name="Chatterji S."/>
            <person name="Chinwalla A."/>
            <person name="Civetta A."/>
            <person name="Clifton S.W."/>
            <person name="Comeron J.M."/>
            <person name="Costello J.C."/>
            <person name="Coyne J.A."/>
            <person name="Daub J."/>
            <person name="David R.G."/>
            <person name="Delcher A.L."/>
            <person name="Delehaunty K."/>
            <person name="Do C.B."/>
            <person name="Ebling H."/>
            <person name="Edwards K."/>
            <person name="Eickbush T."/>
            <person name="Evans J.D."/>
            <person name="Filipski A."/>
            <person name="Findeiss S."/>
            <person name="Freyhult E."/>
            <person name="Fulton L."/>
            <person name="Fulton R."/>
            <person name="Garcia A.C."/>
            <person name="Gardiner A."/>
            <person name="Garfield D.A."/>
            <person name="Garvin B.E."/>
            <person name="Gibson G."/>
            <person name="Gilbert D."/>
            <person name="Gnerre S."/>
            <person name="Godfrey J."/>
            <person name="Good R."/>
            <person name="Gotea V."/>
            <person name="Gravely B."/>
            <person name="Greenberg A.J."/>
            <person name="Griffiths-Jones S."/>
            <person name="Gross S."/>
            <person name="Guigo R."/>
            <person name="Gustafson E.A."/>
            <person name="Haerty W."/>
            <person name="Hahn M.W."/>
            <person name="Halligan D.L."/>
            <person name="Halpern A.L."/>
            <person name="Halter G.M."/>
            <person name="Han M.V."/>
            <person name="Heger A."/>
            <person name="Hillier L."/>
            <person name="Hinrichs A.S."/>
            <person name="Holmes I."/>
            <person name="Hoskins R.A."/>
            <person name="Hubisz M.J."/>
            <person name="Hultmark D."/>
            <person name="Huntley M.A."/>
            <person name="Jaffe D.B."/>
            <person name="Jagadeeshan S."/>
            <person name="Jeck W.R."/>
            <person name="Johnson J."/>
            <person name="Jones C.D."/>
            <person name="Jordan W.C."/>
            <person name="Karpen G.H."/>
            <person name="Kataoka E."/>
            <person name="Keightley P.D."/>
            <person name="Kheradpour P."/>
            <person name="Kirkness E.F."/>
            <person name="Koerich L.B."/>
            <person name="Kristiansen K."/>
            <person name="Kudrna D."/>
            <person name="Kulathinal R.J."/>
            <person name="Kumar S."/>
            <person name="Kwok R."/>
            <person name="Lander E."/>
            <person name="Langley C.H."/>
            <person name="Lapoint R."/>
            <person name="Lazzaro B.P."/>
            <person name="Lee S.J."/>
            <person name="Levesque L."/>
            <person name="Li R."/>
            <person name="Lin C.F."/>
            <person name="Lin M.F."/>
            <person name="Lindblad-Toh K."/>
            <person name="Llopart A."/>
            <person name="Long M."/>
            <person name="Low L."/>
            <person name="Lozovsky E."/>
            <person name="Lu J."/>
            <person name="Luo M."/>
            <person name="Machado C.A."/>
            <person name="Makalowski W."/>
            <person name="Marzo M."/>
            <person name="Matsuda M."/>
            <person name="Matzkin L."/>
            <person name="McAllister B."/>
            <person name="McBride C.S."/>
            <person name="McKernan B."/>
            <person name="McKernan K."/>
            <person name="Mendez-Lago M."/>
            <person name="Minx P."/>
            <person name="Mollenhauer M.U."/>
            <person name="Montooth K."/>
            <person name="Mount S.M."/>
            <person name="Mu X."/>
            <person name="Myers E."/>
            <person name="Negre B."/>
            <person name="Newfeld S."/>
            <person name="Nielsen R."/>
            <person name="Noor M.A."/>
            <person name="O'Grady P."/>
            <person name="Pachter L."/>
            <person name="Papaceit M."/>
            <person name="Parisi M.J."/>
            <person name="Parisi M."/>
            <person name="Parts L."/>
            <person name="Pedersen J.S."/>
            <person name="Pesole G."/>
            <person name="Phillippy A.M."/>
            <person name="Ponting C.P."/>
            <person name="Pop M."/>
            <person name="Porcelli D."/>
            <person name="Powell J.R."/>
            <person name="Prohaska S."/>
            <person name="Pruitt K."/>
            <person name="Puig M."/>
            <person name="Quesneville H."/>
            <person name="Ram K.R."/>
            <person name="Rand D."/>
            <person name="Rasmussen M.D."/>
            <person name="Reed L.K."/>
            <person name="Reenan R."/>
            <person name="Reily A."/>
            <person name="Remington K.A."/>
            <person name="Rieger T.T."/>
            <person name="Ritchie M.G."/>
            <person name="Robin C."/>
            <person name="Rogers Y.H."/>
            <person name="Rohde C."/>
            <person name="Rozas J."/>
            <person name="Rubenfield M.J."/>
            <person name="Ruiz A."/>
            <person name="Russo S."/>
            <person name="Salzberg S.L."/>
            <person name="Sanchez-Gracia A."/>
            <person name="Saranga D.J."/>
            <person name="Sato H."/>
            <person name="Schaeffer S.W."/>
            <person name="Schatz M.C."/>
            <person name="Schlenke T."/>
            <person name="Schwartz R."/>
            <person name="Segarra C."/>
            <person name="Singh R.S."/>
            <person name="Sirot L."/>
            <person name="Sirota M."/>
            <person name="Sisneros N.B."/>
            <person name="Smith C.D."/>
            <person name="Smith T.F."/>
            <person name="Spieth J."/>
            <person name="Stage D.E."/>
            <person name="Stark A."/>
            <person name="Stephan W."/>
            <person name="Strausberg R.L."/>
            <person name="Strempel S."/>
            <person name="Sturgill D."/>
            <person name="Sutton G."/>
            <person name="Sutton G.G."/>
            <person name="Tao W."/>
            <person name="Teichmann S."/>
            <person name="Tobari Y.N."/>
            <person name="Tomimura Y."/>
            <person name="Tsolas J.M."/>
            <person name="Valente V.L."/>
            <person name="Venter E."/>
            <person name="Venter J.C."/>
            <person name="Vicario S."/>
            <person name="Vieira F.G."/>
            <person name="Vilella A.J."/>
            <person name="Villasante A."/>
            <person name="Walenz B."/>
            <person name="Wang J."/>
            <person name="Wasserman M."/>
            <person name="Watts T."/>
            <person name="Wilson D."/>
            <person name="Wilson R.K."/>
            <person name="Wing R.A."/>
            <person name="Wolfner M.F."/>
            <person name="Wong A."/>
            <person name="Wong G.K."/>
            <person name="Wu C.I."/>
            <person name="Wu G."/>
            <person name="Yamamoto D."/>
            <person name="Yang H.P."/>
            <person name="Yang S.P."/>
            <person name="Yorke J.A."/>
            <person name="Yoshida K."/>
            <person name="Zdobnov E."/>
            <person name="Zhang P."/>
            <person name="Zhang Y."/>
            <person name="Zimin A.V."/>
            <person name="Baldwin J."/>
            <person name="Abdouelleil A."/>
            <person name="Abdulkadir J."/>
            <person name="Abebe A."/>
            <person name="Abera B."/>
            <person name="Abreu J."/>
            <person name="Acer S.C."/>
            <person name="Aftuck L."/>
            <person name="Alexander A."/>
            <person name="An P."/>
            <person name="Anderson E."/>
            <person name="Anderson S."/>
            <person name="Arachi H."/>
            <person name="Azer M."/>
            <person name="Bachantsang P."/>
            <person name="Barry A."/>
            <person name="Bayul T."/>
            <person name="Berlin A."/>
            <person name="Bessette D."/>
            <person name="Bloom T."/>
            <person name="Blye J."/>
            <person name="Boguslavskiy L."/>
            <person name="Bonnet C."/>
            <person name="Boukhgalter B."/>
            <person name="Bourzgui I."/>
            <person name="Brown A."/>
            <person name="Cahill P."/>
            <person name="Channer S."/>
            <person name="Cheshatsang Y."/>
            <person name="Chuda L."/>
            <person name="Citroen M."/>
            <person name="Collymore A."/>
            <person name="Cooke P."/>
            <person name="Costello M."/>
            <person name="D'Aco K."/>
            <person name="Daza R."/>
            <person name="De Haan G."/>
            <person name="DeGray S."/>
            <person name="DeMaso C."/>
            <person name="Dhargay N."/>
            <person name="Dooley K."/>
            <person name="Dooley E."/>
            <person name="Doricent M."/>
            <person name="Dorje P."/>
            <person name="Dorjee K."/>
            <person name="Dupes A."/>
            <person name="Elong R."/>
            <person name="Falk J."/>
            <person name="Farina A."/>
            <person name="Faro S."/>
            <person name="Ferguson D."/>
            <person name="Fisher S."/>
            <person name="Foley C.D."/>
            <person name="Franke A."/>
            <person name="Friedrich D."/>
            <person name="Gadbois L."/>
            <person name="Gearin G."/>
            <person name="Gearin C.R."/>
            <person name="Giannoukos G."/>
            <person name="Goode T."/>
            <person name="Graham J."/>
            <person name="Grandbois E."/>
            <person name="Grewal S."/>
            <person name="Gyaltsen K."/>
            <person name="Hafez N."/>
            <person name="Hagos B."/>
            <person name="Hall J."/>
            <person name="Henson C."/>
            <person name="Hollinger A."/>
            <person name="Honan T."/>
            <person name="Huard M.D."/>
            <person name="Hughes L."/>
            <person name="Hurhula B."/>
            <person name="Husby M.E."/>
            <person name="Kamat A."/>
            <person name="Kanga B."/>
            <person name="Kashin S."/>
            <person name="Khazanovich D."/>
            <person name="Kisner P."/>
            <person name="Lance K."/>
            <person name="Lara M."/>
            <person name="Lee W."/>
            <person name="Lennon N."/>
            <person name="Letendre F."/>
            <person name="LeVine R."/>
            <person name="Lipovsky A."/>
            <person name="Liu X."/>
            <person name="Liu J."/>
            <person name="Liu S."/>
            <person name="Lokyitsang T."/>
            <person name="Lokyitsang Y."/>
            <person name="Lubonja R."/>
            <person name="Lui A."/>
            <person name="MacDonald P."/>
            <person name="Magnisalis V."/>
            <person name="Maru K."/>
            <person name="Matthews C."/>
            <person name="McCusker W."/>
            <person name="McDonough S."/>
            <person name="Mehta T."/>
            <person name="Meldrim J."/>
            <person name="Meneus L."/>
            <person name="Mihai O."/>
            <person name="Mihalev A."/>
            <person name="Mihova T."/>
            <person name="Mittelman R."/>
            <person name="Mlenga V."/>
            <person name="Montmayeur A."/>
            <person name="Mulrain L."/>
            <person name="Navidi A."/>
            <person name="Naylor J."/>
            <person name="Negash T."/>
            <person name="Nguyen T."/>
            <person name="Nguyen N."/>
            <person name="Nicol R."/>
            <person name="Norbu C."/>
            <person name="Norbu N."/>
            <person name="Novod N."/>
            <person name="O'Neill B."/>
            <person name="Osman S."/>
            <person name="Markiewicz E."/>
            <person name="Oyono O.L."/>
            <person name="Patti C."/>
            <person name="Phunkhang P."/>
            <person name="Pierre F."/>
            <person name="Priest M."/>
            <person name="Raghuraman S."/>
            <person name="Rege F."/>
            <person name="Reyes R."/>
            <person name="Rise C."/>
            <person name="Rogov P."/>
            <person name="Ross K."/>
            <person name="Ryan E."/>
            <person name="Settipalli S."/>
            <person name="Shea T."/>
            <person name="Sherpa N."/>
            <person name="Shi L."/>
            <person name="Shih D."/>
            <person name="Sparrow T."/>
            <person name="Spaulding J."/>
            <person name="Stalker J."/>
            <person name="Stange-Thomann N."/>
            <person name="Stavropoulos S."/>
            <person name="Stone C."/>
            <person name="Strader C."/>
            <person name="Tesfaye S."/>
            <person name="Thomson T."/>
            <person name="Thoulutsang Y."/>
            <person name="Thoulutsang D."/>
            <person name="Topham K."/>
            <person name="Topping I."/>
            <person name="Tsamla T."/>
            <person name="Vassiliev H."/>
            <person name="Vo A."/>
            <person name="Wangchuk T."/>
            <person name="Wangdi T."/>
            <person name="Weiand M."/>
            <person name="Wilkinson J."/>
            <person name="Wilson A."/>
            <person name="Yadav S."/>
            <person name="Young G."/>
            <person name="Yu Q."/>
            <person name="Zembek L."/>
            <person name="Zhong D."/>
            <person name="Zimmer A."/>
            <person name="Zwirko Z."/>
            <person name="Jaffe D.B."/>
            <person name="Alvarez P."/>
            <person name="Brockman W."/>
            <person name="Butler J."/>
            <person name="Chin C."/>
            <person name="Gnerre S."/>
            <person name="Grabherr M."/>
            <person name="Kleber M."/>
            <person name="Mauceli E."/>
            <person name="MacCallum I."/>
        </authorList>
    </citation>
    <scope>NUCLEOTIDE SEQUENCE [LARGE SCALE GENOMIC DNA]</scope>
    <source>
        <strain evidence="10">Tucson 14024-0371.13</strain>
    </source>
</reference>
<dbReference type="OrthoDB" id="7912094at2759"/>
<dbReference type="AlphaFoldDB" id="B3M5B0"/>
<evidence type="ECO:0000256" key="4">
    <source>
        <dbReference type="ARBA" id="ARBA00022989"/>
    </source>
</evidence>
<name>B3M5B0_DROAN</name>
<keyword evidence="3 8" id="KW-0812">Transmembrane</keyword>
<evidence type="ECO:0000256" key="3">
    <source>
        <dbReference type="ARBA" id="ARBA00022692"/>
    </source>
</evidence>
<feature type="transmembrane region" description="Helical" evidence="8">
    <location>
        <begin position="533"/>
        <end position="557"/>
    </location>
</feature>
<protein>
    <recommendedName>
        <fullName evidence="11">Ionotropic glutamate receptor C-terminal domain-containing protein</fullName>
    </recommendedName>
</protein>
<feature type="transmembrane region" description="Helical" evidence="8">
    <location>
        <begin position="292"/>
        <end position="310"/>
    </location>
</feature>
<keyword evidence="7" id="KW-0325">Glycoprotein</keyword>
<evidence type="ECO:0008006" key="11">
    <source>
        <dbReference type="Google" id="ProtNLM"/>
    </source>
</evidence>
<dbReference type="PhylomeDB" id="B3M5B0"/>
<accession>B3M5B0</accession>
<evidence type="ECO:0000256" key="6">
    <source>
        <dbReference type="ARBA" id="ARBA00023170"/>
    </source>
</evidence>
<dbReference type="FunCoup" id="B3M5B0">
    <property type="interactions" value="4"/>
</dbReference>
<dbReference type="PANTHER" id="PTHR42643">
    <property type="entry name" value="IONOTROPIC RECEPTOR 20A-RELATED"/>
    <property type="match status" value="1"/>
</dbReference>
<gene>
    <name evidence="9" type="primary">Dana\GF20057</name>
    <name evidence="9" type="synonym">dana_GLEANR_22462</name>
    <name evidence="9" type="ORF">GF20057</name>
</gene>
<keyword evidence="10" id="KW-1185">Reference proteome</keyword>
<dbReference type="GO" id="GO:0005886">
    <property type="term" value="C:plasma membrane"/>
    <property type="evidence" value="ECO:0007669"/>
    <property type="project" value="UniProtKB-SubCell"/>
</dbReference>
<dbReference type="OMA" id="MPAAYGR"/>
<organism evidence="9 10">
    <name type="scientific">Drosophila ananassae</name>
    <name type="common">Fruit fly</name>
    <dbReference type="NCBI Taxonomy" id="7217"/>
    <lineage>
        <taxon>Eukaryota</taxon>
        <taxon>Metazoa</taxon>
        <taxon>Ecdysozoa</taxon>
        <taxon>Arthropoda</taxon>
        <taxon>Hexapoda</taxon>
        <taxon>Insecta</taxon>
        <taxon>Pterygota</taxon>
        <taxon>Neoptera</taxon>
        <taxon>Endopterygota</taxon>
        <taxon>Diptera</taxon>
        <taxon>Brachycera</taxon>
        <taxon>Muscomorpha</taxon>
        <taxon>Ephydroidea</taxon>
        <taxon>Drosophilidae</taxon>
        <taxon>Drosophila</taxon>
        <taxon>Sophophora</taxon>
    </lineage>
</organism>
<dbReference type="eggNOG" id="ENOG502T8ZB">
    <property type="taxonomic scope" value="Eukaryota"/>
</dbReference>
<dbReference type="EMBL" id="CH902618">
    <property type="protein sequence ID" value="EDV40615.1"/>
    <property type="molecule type" value="Genomic_DNA"/>
</dbReference>
<dbReference type="KEGG" id="dan:6502781"/>
<dbReference type="HOGENOM" id="CLU_028766_1_0_1"/>
<dbReference type="GeneID" id="6502781"/>
<dbReference type="CTD" id="39194"/>
<comment type="subcellular location">
    <subcellularLocation>
        <location evidence="1">Cell membrane</location>
        <topology evidence="1">Multi-pass membrane protein</topology>
    </subcellularLocation>
</comment>
<evidence type="ECO:0000256" key="2">
    <source>
        <dbReference type="ARBA" id="ARBA00022475"/>
    </source>
</evidence>
<evidence type="ECO:0000313" key="10">
    <source>
        <dbReference type="Proteomes" id="UP000007801"/>
    </source>
</evidence>
<keyword evidence="2" id="KW-1003">Cell membrane</keyword>
<sequence>MALLYINTLQNLSLFGGNRLVEAIHELNRYYPSEIIVYLEFGDGSDVLEESKQPLRQTLWFKNPIFQTVLEGNFSSSTITVLYLEDKYLESGINYLTNWLWKYQHLHVIIFYKNGKVERLHKIFKKCFDQGLPNLLVILPEFEGFYTFQPFPEVRILHLNRVEEYYDKSLLKWNLLGYNVTIGLVTAGAPRWFSFRDRHNRLILTGYMLRTVVDFANNFNGTIDLVDIKTVNEGLELLANRSIDFFPFLIRPLDTFAMTSILYLENCGLIVPSSRLLPNFLYVSSPYTFTSWITWLIMLVYCSLALKILYKGQFSLSETFLQILRLALYLSGGKEMGARPSHHRFLLFFILTHSGFILTNLYLAKLSSNLAAGLYEKQINTWDDLDKSDSVWPLIDVDVETMQKLIPDRKNLIKRIVTTPELDVDEYRRNLNTSCIHSGFFDRIEFALYQQQYLRFPIFRKFPHILYQQPMQISTHFGQPYLQFFNSFVIRIFESGIFLKIKDDAYRHGIESGLLNYGFQDRNMEVKSNDVEYYYLIGGLWLGGLLLATICFCFEILTKKIKITVKIVSKL</sequence>
<dbReference type="PANTHER" id="PTHR42643:SF39">
    <property type="entry name" value="IONOTROPIC RECEPTOR 56A-RELATED"/>
    <property type="match status" value="1"/>
</dbReference>
<evidence type="ECO:0000256" key="7">
    <source>
        <dbReference type="ARBA" id="ARBA00023180"/>
    </source>
</evidence>
<dbReference type="InParanoid" id="B3M5B0"/>
<dbReference type="SUPFAM" id="SSF53850">
    <property type="entry name" value="Periplasmic binding protein-like II"/>
    <property type="match status" value="1"/>
</dbReference>
<evidence type="ECO:0000313" key="9">
    <source>
        <dbReference type="EMBL" id="EDV40615.1"/>
    </source>
</evidence>
<keyword evidence="5 8" id="KW-0472">Membrane</keyword>
<proteinExistence type="predicted"/>
<keyword evidence="6" id="KW-0675">Receptor</keyword>
<feature type="transmembrane region" description="Helical" evidence="8">
    <location>
        <begin position="345"/>
        <end position="364"/>
    </location>
</feature>
<evidence type="ECO:0000256" key="1">
    <source>
        <dbReference type="ARBA" id="ARBA00004651"/>
    </source>
</evidence>
<evidence type="ECO:0000256" key="5">
    <source>
        <dbReference type="ARBA" id="ARBA00023136"/>
    </source>
</evidence>
<dbReference type="STRING" id="7217.B3M5B0"/>
<evidence type="ECO:0000256" key="8">
    <source>
        <dbReference type="SAM" id="Phobius"/>
    </source>
</evidence>
<dbReference type="InterPro" id="IPR052192">
    <property type="entry name" value="Insect_Ionotropic_Sensory_Rcpt"/>
</dbReference>